<evidence type="ECO:0000313" key="4">
    <source>
        <dbReference type="Proteomes" id="UP001557465"/>
    </source>
</evidence>
<evidence type="ECO:0000259" key="2">
    <source>
        <dbReference type="Pfam" id="PF13670"/>
    </source>
</evidence>
<dbReference type="RefSeq" id="WP_295531483.1">
    <property type="nucleotide sequence ID" value="NZ_JBFRYC010000006.1"/>
</dbReference>
<keyword evidence="4" id="KW-1185">Reference proteome</keyword>
<dbReference type="InterPro" id="IPR025711">
    <property type="entry name" value="PepSY"/>
</dbReference>
<protein>
    <submittedName>
        <fullName evidence="3">PepSY domain-containing protein</fullName>
    </submittedName>
</protein>
<reference evidence="3 4" key="1">
    <citation type="journal article" date="2011" name="Int. J. Syst. Evol. Microbiol.">
        <title>Zhongshania antarctica gen. nov., sp. nov. and Zhongshania guokunii sp. nov., gammaproteobacteria respectively isolated from coastal attached (fast) ice and surface seawater of the Antarctic.</title>
        <authorList>
            <person name="Li H.J."/>
            <person name="Zhang X.Y."/>
            <person name="Chen C.X."/>
            <person name="Zhang Y.J."/>
            <person name="Gao Z.M."/>
            <person name="Yu Y."/>
            <person name="Chen X.L."/>
            <person name="Chen B."/>
            <person name="Zhang Y.Z."/>
        </authorList>
    </citation>
    <scope>NUCLEOTIDE SEQUENCE [LARGE SCALE GENOMIC DNA]</scope>
    <source>
        <strain evidence="3 4">15-R06ZXC-3</strain>
    </source>
</reference>
<feature type="signal peptide" evidence="1">
    <location>
        <begin position="1"/>
        <end position="23"/>
    </location>
</feature>
<feature type="chain" id="PRO_5046947711" evidence="1">
    <location>
        <begin position="24"/>
        <end position="86"/>
    </location>
</feature>
<dbReference type="Pfam" id="PF13670">
    <property type="entry name" value="PepSY_2"/>
    <property type="match status" value="1"/>
</dbReference>
<name>A0ABV3TLH0_9RHOB</name>
<feature type="domain" description="PepSY" evidence="2">
    <location>
        <begin position="8"/>
        <end position="82"/>
    </location>
</feature>
<keyword evidence="1" id="KW-0732">Signal</keyword>
<dbReference type="EMBL" id="JBFRYC010000006">
    <property type="protein sequence ID" value="MEX1662426.1"/>
    <property type="molecule type" value="Genomic_DNA"/>
</dbReference>
<evidence type="ECO:0000256" key="1">
    <source>
        <dbReference type="SAM" id="SignalP"/>
    </source>
</evidence>
<sequence>MKNYTLIAAAMLIAAASSLPAMAESRVDPAKEKALQTQLSAQGYKLRRMEMEGGLIEVYALKDGKRMEMYFDNKTLKQVQHKGDNN</sequence>
<organism evidence="3 4">
    <name type="scientific">Thioclava arctica</name>
    <dbReference type="NCBI Taxonomy" id="3238301"/>
    <lineage>
        <taxon>Bacteria</taxon>
        <taxon>Pseudomonadati</taxon>
        <taxon>Pseudomonadota</taxon>
        <taxon>Alphaproteobacteria</taxon>
        <taxon>Rhodobacterales</taxon>
        <taxon>Paracoccaceae</taxon>
        <taxon>Thioclava</taxon>
    </lineage>
</organism>
<dbReference type="Proteomes" id="UP001557465">
    <property type="component" value="Unassembled WGS sequence"/>
</dbReference>
<accession>A0ABV3TLH0</accession>
<gene>
    <name evidence="3" type="ORF">AB4874_12320</name>
</gene>
<comment type="caution">
    <text evidence="3">The sequence shown here is derived from an EMBL/GenBank/DDBJ whole genome shotgun (WGS) entry which is preliminary data.</text>
</comment>
<evidence type="ECO:0000313" key="3">
    <source>
        <dbReference type="EMBL" id="MEX1662426.1"/>
    </source>
</evidence>
<proteinExistence type="predicted"/>